<feature type="domain" description="Thioredoxin" evidence="3">
    <location>
        <begin position="76"/>
        <end position="214"/>
    </location>
</feature>
<proteinExistence type="predicted"/>
<dbReference type="InterPro" id="IPR000866">
    <property type="entry name" value="AhpC/TSA"/>
</dbReference>
<gene>
    <name evidence="4" type="ORF">FM114_13055</name>
</gene>
<dbReference type="STRING" id="1255658.FM114_13055"/>
<accession>A0A1R4KBX7</accession>
<dbReference type="InterPro" id="IPR050553">
    <property type="entry name" value="Thioredoxin_ResA/DsbE_sf"/>
</dbReference>
<dbReference type="AlphaFoldDB" id="A0A1R4KBX7"/>
<dbReference type="GO" id="GO:0016491">
    <property type="term" value="F:oxidoreductase activity"/>
    <property type="evidence" value="ECO:0007669"/>
    <property type="project" value="InterPro"/>
</dbReference>
<name>A0A1R4KBX7_9ACTN</name>
<evidence type="ECO:0000313" key="5">
    <source>
        <dbReference type="Proteomes" id="UP000188342"/>
    </source>
</evidence>
<keyword evidence="2" id="KW-1133">Transmembrane helix</keyword>
<dbReference type="OrthoDB" id="9790194at2"/>
<sequence>MSENTTDPAMTSGDWRAKLRQSKFGSTGVLLLTLALVLAGAWFVNRADSRETINQADQSGGAAQVTLEGDQSGSAPEIGKPAPQFRATTMDGKEVSLASLKGKPVWITFGATWCTACRAEAPDIEQAWQKAKAKDAVVLAVFISEDAATVRGYANRLNLSFPMISDPDTTIASRYRSIGIPSHFFIDREGNLQASHVGALTADQMAENLAKVGA</sequence>
<dbReference type="CDD" id="cd02966">
    <property type="entry name" value="TlpA_like_family"/>
    <property type="match status" value="1"/>
</dbReference>
<protein>
    <submittedName>
        <fullName evidence="4">Thiol:disulfide oxidoreductase related to ResA</fullName>
    </submittedName>
</protein>
<dbReference type="Gene3D" id="3.40.30.10">
    <property type="entry name" value="Glutaredoxin"/>
    <property type="match status" value="1"/>
</dbReference>
<evidence type="ECO:0000313" key="4">
    <source>
        <dbReference type="EMBL" id="SJN41797.1"/>
    </source>
</evidence>
<dbReference type="EMBL" id="FUKQ01000047">
    <property type="protein sequence ID" value="SJN41797.1"/>
    <property type="molecule type" value="Genomic_DNA"/>
</dbReference>
<keyword evidence="5" id="KW-1185">Reference proteome</keyword>
<keyword evidence="2" id="KW-0472">Membrane</keyword>
<dbReference type="GO" id="GO:0016209">
    <property type="term" value="F:antioxidant activity"/>
    <property type="evidence" value="ECO:0007669"/>
    <property type="project" value="InterPro"/>
</dbReference>
<dbReference type="Pfam" id="PF00578">
    <property type="entry name" value="AhpC-TSA"/>
    <property type="match status" value="1"/>
</dbReference>
<reference evidence="4 5" key="1">
    <citation type="submission" date="2017-02" db="EMBL/GenBank/DDBJ databases">
        <authorList>
            <person name="Peterson S.W."/>
        </authorList>
    </citation>
    <scope>NUCLEOTIDE SEQUENCE [LARGE SCALE GENOMIC DNA]</scope>
    <source>
        <strain evidence="4 5">LSP_Lj1</strain>
    </source>
</reference>
<evidence type="ECO:0000256" key="2">
    <source>
        <dbReference type="SAM" id="Phobius"/>
    </source>
</evidence>
<dbReference type="PROSITE" id="PS51352">
    <property type="entry name" value="THIOREDOXIN_2"/>
    <property type="match status" value="1"/>
</dbReference>
<dbReference type="InterPro" id="IPR036249">
    <property type="entry name" value="Thioredoxin-like_sf"/>
</dbReference>
<evidence type="ECO:0000259" key="3">
    <source>
        <dbReference type="PROSITE" id="PS51352"/>
    </source>
</evidence>
<dbReference type="RefSeq" id="WP_094765568.1">
    <property type="nucleotide sequence ID" value="NZ_FUKQ01000047.1"/>
</dbReference>
<dbReference type="InterPro" id="IPR013766">
    <property type="entry name" value="Thioredoxin_domain"/>
</dbReference>
<keyword evidence="2" id="KW-0812">Transmembrane</keyword>
<organism evidence="4 5">
    <name type="scientific">Luteococcus japonicus LSP_Lj1</name>
    <dbReference type="NCBI Taxonomy" id="1255658"/>
    <lineage>
        <taxon>Bacteria</taxon>
        <taxon>Bacillati</taxon>
        <taxon>Actinomycetota</taxon>
        <taxon>Actinomycetes</taxon>
        <taxon>Propionibacteriales</taxon>
        <taxon>Propionibacteriaceae</taxon>
        <taxon>Luteococcus</taxon>
    </lineage>
</organism>
<feature type="region of interest" description="Disordered" evidence="1">
    <location>
        <begin position="55"/>
        <end position="83"/>
    </location>
</feature>
<dbReference type="Proteomes" id="UP000188342">
    <property type="component" value="Unassembled WGS sequence"/>
</dbReference>
<dbReference type="SUPFAM" id="SSF52833">
    <property type="entry name" value="Thioredoxin-like"/>
    <property type="match status" value="1"/>
</dbReference>
<evidence type="ECO:0000256" key="1">
    <source>
        <dbReference type="SAM" id="MobiDB-lite"/>
    </source>
</evidence>
<dbReference type="PANTHER" id="PTHR42852">
    <property type="entry name" value="THIOL:DISULFIDE INTERCHANGE PROTEIN DSBE"/>
    <property type="match status" value="1"/>
</dbReference>
<feature type="transmembrane region" description="Helical" evidence="2">
    <location>
        <begin position="24"/>
        <end position="44"/>
    </location>
</feature>
<dbReference type="PANTHER" id="PTHR42852:SF17">
    <property type="entry name" value="THIOREDOXIN-LIKE PROTEIN HI_1115"/>
    <property type="match status" value="1"/>
</dbReference>